<dbReference type="CDD" id="cd07783">
    <property type="entry name" value="ASKHA_NBD_FGGY_SePSK_AtXK1-like"/>
    <property type="match status" value="1"/>
</dbReference>
<dbReference type="EMBL" id="CP003051">
    <property type="protein sequence ID" value="AGA92259.1"/>
    <property type="molecule type" value="Genomic_DNA"/>
</dbReference>
<evidence type="ECO:0000313" key="7">
    <source>
        <dbReference type="Proteomes" id="UP000010816"/>
    </source>
</evidence>
<dbReference type="InterPro" id="IPR000577">
    <property type="entry name" value="Carb_kinase_FGGY"/>
</dbReference>
<dbReference type="Proteomes" id="UP000010816">
    <property type="component" value="Chromosome"/>
</dbReference>
<evidence type="ECO:0000259" key="5">
    <source>
        <dbReference type="Pfam" id="PF02782"/>
    </source>
</evidence>
<dbReference type="Gene3D" id="3.30.420.40">
    <property type="match status" value="2"/>
</dbReference>
<comment type="similarity">
    <text evidence="1">Belongs to the FGGY kinase family.</text>
</comment>
<dbReference type="KEGG" id="tmb:Thimo_3603"/>
<proteinExistence type="inferred from homology"/>
<evidence type="ECO:0000256" key="1">
    <source>
        <dbReference type="ARBA" id="ARBA00009156"/>
    </source>
</evidence>
<dbReference type="eggNOG" id="COG1070">
    <property type="taxonomic scope" value="Bacteria"/>
</dbReference>
<dbReference type="PANTHER" id="PTHR10196:SF80">
    <property type="entry name" value="D-RIBULOSE KINASE"/>
    <property type="match status" value="1"/>
</dbReference>
<name>L0H3U0_9GAMM</name>
<keyword evidence="7" id="KW-1185">Reference proteome</keyword>
<keyword evidence="3 6" id="KW-0418">Kinase</keyword>
<feature type="domain" description="Carbohydrate kinase FGGY C-terminal" evidence="5">
    <location>
        <begin position="295"/>
        <end position="440"/>
    </location>
</feature>
<dbReference type="Pfam" id="PF02782">
    <property type="entry name" value="FGGY_C"/>
    <property type="match status" value="1"/>
</dbReference>
<dbReference type="HOGENOM" id="CLU_009281_0_0_6"/>
<dbReference type="InterPro" id="IPR043129">
    <property type="entry name" value="ATPase_NBD"/>
</dbReference>
<dbReference type="InterPro" id="IPR018484">
    <property type="entry name" value="FGGY_N"/>
</dbReference>
<dbReference type="RefSeq" id="WP_015282384.1">
    <property type="nucleotide sequence ID" value="NC_019940.1"/>
</dbReference>
<dbReference type="GO" id="GO:0004856">
    <property type="term" value="F:D-xylulokinase activity"/>
    <property type="evidence" value="ECO:0007669"/>
    <property type="project" value="TreeGrafter"/>
</dbReference>
<dbReference type="PANTHER" id="PTHR10196">
    <property type="entry name" value="SUGAR KINASE"/>
    <property type="match status" value="1"/>
</dbReference>
<dbReference type="PATRIC" id="fig|765912.4.peg.3525"/>
<evidence type="ECO:0000256" key="2">
    <source>
        <dbReference type="ARBA" id="ARBA00022679"/>
    </source>
</evidence>
<dbReference type="SUPFAM" id="SSF53067">
    <property type="entry name" value="Actin-like ATPase domain"/>
    <property type="match status" value="2"/>
</dbReference>
<dbReference type="AlphaFoldDB" id="L0H3U0"/>
<dbReference type="OrthoDB" id="9805576at2"/>
<dbReference type="PIRSF" id="PIRSF000538">
    <property type="entry name" value="GlpK"/>
    <property type="match status" value="1"/>
</dbReference>
<protein>
    <submittedName>
        <fullName evidence="6">Pentulose/hexulose kinase</fullName>
    </submittedName>
</protein>
<dbReference type="InterPro" id="IPR018485">
    <property type="entry name" value="FGGY_C"/>
</dbReference>
<dbReference type="GO" id="GO:0005829">
    <property type="term" value="C:cytosol"/>
    <property type="evidence" value="ECO:0007669"/>
    <property type="project" value="TreeGrafter"/>
</dbReference>
<evidence type="ECO:0000256" key="3">
    <source>
        <dbReference type="ARBA" id="ARBA00022777"/>
    </source>
</evidence>
<organism evidence="6 7">
    <name type="scientific">Thioflavicoccus mobilis 8321</name>
    <dbReference type="NCBI Taxonomy" id="765912"/>
    <lineage>
        <taxon>Bacteria</taxon>
        <taxon>Pseudomonadati</taxon>
        <taxon>Pseudomonadota</taxon>
        <taxon>Gammaproteobacteria</taxon>
        <taxon>Chromatiales</taxon>
        <taxon>Chromatiaceae</taxon>
        <taxon>Thioflavicoccus</taxon>
    </lineage>
</organism>
<dbReference type="Pfam" id="PF00370">
    <property type="entry name" value="FGGY_N"/>
    <property type="match status" value="1"/>
</dbReference>
<reference evidence="6 7" key="1">
    <citation type="submission" date="2011-09" db="EMBL/GenBank/DDBJ databases">
        <title>Complete sequence of chromosome of Thioflavicoccus mobilis 8321.</title>
        <authorList>
            <consortium name="US DOE Joint Genome Institute"/>
            <person name="Lucas S."/>
            <person name="Han J."/>
            <person name="Lapidus A."/>
            <person name="Cheng J.-F."/>
            <person name="Goodwin L."/>
            <person name="Pitluck S."/>
            <person name="Peters L."/>
            <person name="Ovchinnikova G."/>
            <person name="Lu M."/>
            <person name="Detter J.C."/>
            <person name="Han C."/>
            <person name="Tapia R."/>
            <person name="Land M."/>
            <person name="Hauser L."/>
            <person name="Kyrpides N."/>
            <person name="Ivanova N."/>
            <person name="Pagani I."/>
            <person name="Vogl K."/>
            <person name="Liu Z."/>
            <person name="Imhoff J."/>
            <person name="Thiel V."/>
            <person name="Frigaard N.-U."/>
            <person name="Bryant D."/>
            <person name="Woyke T."/>
        </authorList>
    </citation>
    <scope>NUCLEOTIDE SEQUENCE [LARGE SCALE GENOMIC DNA]</scope>
    <source>
        <strain evidence="6 7">8321</strain>
    </source>
</reference>
<dbReference type="GO" id="GO:0019150">
    <property type="term" value="F:D-ribulokinase activity"/>
    <property type="evidence" value="ECO:0007669"/>
    <property type="project" value="TreeGrafter"/>
</dbReference>
<feature type="domain" description="Carbohydrate kinase FGGY N-terminal" evidence="4">
    <location>
        <begin position="21"/>
        <end position="128"/>
    </location>
</feature>
<sequence length="441" mass="45532">MGGAPAPSTGGSVVRSALPCWIGLDVGTSACRAVAIDAEARELANARVALPAPQVRPDGGVEQAPDLWWNAAVTALARLGEALAGRRSVAVCVAATSATLLLADRNGVPLGPALLYNDRRARAAAARIAAVAPPTSPARGVTSGLAKALHLKASLPIGTEAWVLHQADWLAARLGGALGYSDWNNALKLGFDPAAERWPDWFEALDLAPLRLPEVVAPGTPLGRVDRATAAATGLAVGTRVVAGTTDSTAAVIATGVAEPGEGVTCLGSTLVVKVLAERRIDEPACGVYSHRLGDLWLAGGASNSGGVVLRRFFDDADLARLSAQLVPERPSGLDYYPLPGPGERFPLADPDLLPRLTPRPEDDVLFLQGLLEGIAAIERAGYRRLHVLGAPAPTVVTTIGGGAGNAAWTRIRARELGIPVRPAAHREAAYGAALLARRAG</sequence>
<keyword evidence="2" id="KW-0808">Transferase</keyword>
<evidence type="ECO:0000313" key="6">
    <source>
        <dbReference type="EMBL" id="AGA92259.1"/>
    </source>
</evidence>
<gene>
    <name evidence="6" type="ORF">Thimo_3603</name>
</gene>
<dbReference type="GO" id="GO:0005997">
    <property type="term" value="P:xylulose metabolic process"/>
    <property type="evidence" value="ECO:0007669"/>
    <property type="project" value="TreeGrafter"/>
</dbReference>
<dbReference type="STRING" id="765912.Thimo_3603"/>
<accession>L0H3U0</accession>
<evidence type="ECO:0000259" key="4">
    <source>
        <dbReference type="Pfam" id="PF00370"/>
    </source>
</evidence>